<evidence type="ECO:0000313" key="3">
    <source>
        <dbReference type="Proteomes" id="UP000663866"/>
    </source>
</evidence>
<dbReference type="EMBL" id="CAJOBG010050584">
    <property type="protein sequence ID" value="CAF4481104.1"/>
    <property type="molecule type" value="Genomic_DNA"/>
</dbReference>
<dbReference type="AlphaFoldDB" id="A0A820U4X3"/>
<dbReference type="Proteomes" id="UP000663866">
    <property type="component" value="Unassembled WGS sequence"/>
</dbReference>
<dbReference type="GO" id="GO:0042407">
    <property type="term" value="P:cristae formation"/>
    <property type="evidence" value="ECO:0007669"/>
    <property type="project" value="TreeGrafter"/>
</dbReference>
<dbReference type="GO" id="GO:0005739">
    <property type="term" value="C:mitochondrion"/>
    <property type="evidence" value="ECO:0007669"/>
    <property type="project" value="GOC"/>
</dbReference>
<protein>
    <recommendedName>
        <fullName evidence="1">DNAJC11-like beta-barrel domain-containing protein</fullName>
    </recommendedName>
</protein>
<name>A0A820U4X3_9BILA</name>
<organism evidence="2 3">
    <name type="scientific">Rotaria magnacalcarata</name>
    <dbReference type="NCBI Taxonomy" id="392030"/>
    <lineage>
        <taxon>Eukaryota</taxon>
        <taxon>Metazoa</taxon>
        <taxon>Spiralia</taxon>
        <taxon>Gnathifera</taxon>
        <taxon>Rotifera</taxon>
        <taxon>Eurotatoria</taxon>
        <taxon>Bdelloidea</taxon>
        <taxon>Philodinida</taxon>
        <taxon>Philodinidae</taxon>
        <taxon>Rotaria</taxon>
    </lineage>
</organism>
<evidence type="ECO:0000313" key="2">
    <source>
        <dbReference type="EMBL" id="CAF4481104.1"/>
    </source>
</evidence>
<proteinExistence type="predicted"/>
<dbReference type="PANTHER" id="PTHR44157">
    <property type="entry name" value="DNAJ HOMOLOG SUBFAMILY C MEMBER 11"/>
    <property type="match status" value="1"/>
</dbReference>
<evidence type="ECO:0000259" key="1">
    <source>
        <dbReference type="Pfam" id="PF22774"/>
    </source>
</evidence>
<keyword evidence="3" id="KW-1185">Reference proteome</keyword>
<dbReference type="PANTHER" id="PTHR44157:SF1">
    <property type="entry name" value="DNAJ HOMOLOG SUBFAMILY C MEMBER 11"/>
    <property type="match status" value="1"/>
</dbReference>
<dbReference type="Pfam" id="PF22774">
    <property type="entry name" value="DNAJC11_beta-barrel"/>
    <property type="match status" value="1"/>
</dbReference>
<feature type="non-terminal residue" evidence="2">
    <location>
        <position position="1"/>
    </location>
</feature>
<accession>A0A820U4X3</accession>
<dbReference type="InterPro" id="IPR052243">
    <property type="entry name" value="Mito_inner_membrane_organizer"/>
</dbReference>
<sequence>VITRRRTAREILDEYERLAKEREERNLNRITNANASVNTTINLTDVFNQINSTDENNNHFPVIETKEFTVQQSIDIPLTSQDSVTINAIVTTTNRRGVGLLTTSFRRILSNLSWFRIDLTIGQHPNVGFHFFRRLTQKLQANVNTTFSLLNGGKRLATSGFLFSITYQLANNLTSSLQWKTGRGSFMKGILQYDNQKWALSSAVQFGFTNTFGAIDGVYRFPGVCNLRCSLK</sequence>
<reference evidence="2" key="1">
    <citation type="submission" date="2021-02" db="EMBL/GenBank/DDBJ databases">
        <authorList>
            <person name="Nowell W R."/>
        </authorList>
    </citation>
    <scope>NUCLEOTIDE SEQUENCE</scope>
</reference>
<gene>
    <name evidence="2" type="ORF">OVN521_LOCUS39632</name>
</gene>
<dbReference type="InterPro" id="IPR055225">
    <property type="entry name" value="DNAJC11-like_beta-barrel"/>
</dbReference>
<feature type="domain" description="DNAJC11-like beta-barrel" evidence="1">
    <location>
        <begin position="68"/>
        <end position="209"/>
    </location>
</feature>
<comment type="caution">
    <text evidence="2">The sequence shown here is derived from an EMBL/GenBank/DDBJ whole genome shotgun (WGS) entry which is preliminary data.</text>
</comment>